<comment type="caution">
    <text evidence="5">The sequence shown here is derived from an EMBL/GenBank/DDBJ whole genome shotgun (WGS) entry which is preliminary data.</text>
</comment>
<evidence type="ECO:0000256" key="1">
    <source>
        <dbReference type="PROSITE-ProRule" id="PRU00339"/>
    </source>
</evidence>
<evidence type="ECO:0000259" key="4">
    <source>
        <dbReference type="Pfam" id="PF25213"/>
    </source>
</evidence>
<dbReference type="PANTHER" id="PTHR10098">
    <property type="entry name" value="RAPSYN-RELATED"/>
    <property type="match status" value="1"/>
</dbReference>
<sequence>MPGDDRNEAVRTLLTRLELIDRLCQSPAHTRDIMDETGQSRSTVHRAVTELTELGFVRRGDDGIEATVTGRMARDQLCTYLERLDDVLEANAVLEPIATTTEIGHDVVVGANAILTAEPTPFLPADRMHEALTGASAICLLLPTLEESRTIRVLYEHVVTRGNPAELVVTPAVFRTLQSEFPRRMTLLAAADHFTIFVGSVPSYTLGLLEHESGGDEGLKTAVHLAVHNESGGVHGLLVNETAGAVSWASDQYEQFRRQATVRTDDLIADTDGGVQVVGGEGFPMIGQSLPVSLEREGFRKLDASYFQNQPVAKPTTAWRAGLSLAEVHTGYAIPRQPQHTSDDTGLDDSTLQADITETLVNGASAIVLGPAGSGKSTLCKQVACEWYKADRGPVVYRGSGHGRPFISTESLVSAVTNVDGQSLVVVEDAVRSDANAVFEALEHLTERDDVCVLLDAREHEWNSFAEQLPGVMALETVYVPPMDESACDQLVTHFERTLGKPIDVPAAQLWSAVREAPSGTGKAAPNEMLRLIHRLSTYADPLADSPTALEETVATEYETVADGELALSMSVLAHVLNVTGLGVDRTVLAAGVPDAAPEARATVLEQLEGSFLFPDADGQYRTVHEEWSNAFLTHVLEAEGTESAGKRFGRVVTELLAVADDAERWNAIGEETDFVGELSPEQWADETAEAIFRLPMEKSSLAPLFGDGENDTIDLPEACSSTVVSDLAIWLGEGFLAGGYYDRAERAFDRVGADRSDQAVEKLLGLATVHTERGEYEEAIAHCEDCLSLIEDEAESLTDPQVVRARSHLQFGAALNEHNQYADAEEQYQAALDLLSRAETPQLMARALHRSGFMAVKQGQHDRARDRLDTALELAQEVGDRRVEAEAVNALGAIPWVQGENDAARERYERALELFTALGDRHGQGKVLYNLGIIAKRKGEYETARELIERCLERVREVGDRQNEVRALGSLGLTVMRQGAYEHATELLEEWLEHSVELGDKHDEARALNNLGLVAKRQGAYDRAWEHFERSLALKESLGDERGAANTVGNLAEIAILQGRFSRAEALLEDCLERESQFDGDARRAGTLNDFGVLATRQGELSAAADYFDRALSLATDEGELTTIAIAQIGHAELARRAGEFERATECLDAAAVAIEGIDSTLEPEIRVRRARVSRSAGRFDAARSHAEGALEEFDALGAPHWIARCTQIQGRIAADTGDLPRARERLEAALDTFEDIGASHEAAEIVAILLETFDGDEDGREACLERARAVLSEAPESVATQYESLAPDE</sequence>
<dbReference type="Pfam" id="PF13424">
    <property type="entry name" value="TPR_12"/>
    <property type="match status" value="3"/>
</dbReference>
<feature type="domain" description="Methanogenesis regulatory protein FilR1 middle" evidence="2">
    <location>
        <begin position="121"/>
        <end position="259"/>
    </location>
</feature>
<keyword evidence="1" id="KW-0802">TPR repeat</keyword>
<dbReference type="Gene3D" id="1.25.40.10">
    <property type="entry name" value="Tetratricopeptide repeat domain"/>
    <property type="match status" value="4"/>
</dbReference>
<dbReference type="Proteomes" id="UP001321047">
    <property type="component" value="Unassembled WGS sequence"/>
</dbReference>
<dbReference type="Pfam" id="PF25213">
    <property type="entry name" value="HVO_A0261_N"/>
    <property type="match status" value="1"/>
</dbReference>
<keyword evidence="6" id="KW-1185">Reference proteome</keyword>
<proteinExistence type="predicted"/>
<dbReference type="InterPro" id="IPR057527">
    <property type="entry name" value="HVO_A0261-like_N"/>
</dbReference>
<dbReference type="RefSeq" id="WP_342806971.1">
    <property type="nucleotide sequence ID" value="NZ_JAOPJZ010000002.1"/>
</dbReference>
<dbReference type="EMBL" id="JAOPJZ010000002">
    <property type="protein sequence ID" value="MCU4751324.1"/>
    <property type="molecule type" value="Genomic_DNA"/>
</dbReference>
<dbReference type="SUPFAM" id="SSF46785">
    <property type="entry name" value="Winged helix' DNA-binding domain"/>
    <property type="match status" value="1"/>
</dbReference>
<protein>
    <submittedName>
        <fullName evidence="5">Tetratricopeptide repeat protein</fullName>
    </submittedName>
</protein>
<gene>
    <name evidence="5" type="ORF">OB919_04905</name>
</gene>
<dbReference type="InterPro" id="IPR013561">
    <property type="entry name" value="FilR1_middle_dom"/>
</dbReference>
<dbReference type="CDD" id="cd00090">
    <property type="entry name" value="HTH_ARSR"/>
    <property type="match status" value="1"/>
</dbReference>
<evidence type="ECO:0000259" key="3">
    <source>
        <dbReference type="Pfam" id="PF25199"/>
    </source>
</evidence>
<dbReference type="PROSITE" id="PS50005">
    <property type="entry name" value="TPR"/>
    <property type="match status" value="2"/>
</dbReference>
<dbReference type="InterPro" id="IPR027417">
    <property type="entry name" value="P-loop_NTPase"/>
</dbReference>
<feature type="repeat" description="TPR" evidence="1">
    <location>
        <begin position="1006"/>
        <end position="1039"/>
    </location>
</feature>
<dbReference type="InterPro" id="IPR011991">
    <property type="entry name" value="ArsR-like_HTH"/>
</dbReference>
<name>A0AAP2Z8H1_9EURY</name>
<feature type="repeat" description="TPR" evidence="1">
    <location>
        <begin position="1086"/>
        <end position="1119"/>
    </location>
</feature>
<dbReference type="InterPro" id="IPR019734">
    <property type="entry name" value="TPR_rpt"/>
</dbReference>
<dbReference type="Gene3D" id="1.10.10.10">
    <property type="entry name" value="Winged helix-like DNA-binding domain superfamily/Winged helix DNA-binding domain"/>
    <property type="match status" value="1"/>
</dbReference>
<dbReference type="SUPFAM" id="SSF48452">
    <property type="entry name" value="TPR-like"/>
    <property type="match status" value="3"/>
</dbReference>
<evidence type="ECO:0000313" key="6">
    <source>
        <dbReference type="Proteomes" id="UP001321047"/>
    </source>
</evidence>
<dbReference type="InterPro" id="IPR011990">
    <property type="entry name" value="TPR-like_helical_dom_sf"/>
</dbReference>
<dbReference type="SMART" id="SM00028">
    <property type="entry name" value="TPR"/>
    <property type="match status" value="11"/>
</dbReference>
<feature type="domain" description="Novel STAND NTPase 5" evidence="3">
    <location>
        <begin position="365"/>
        <end position="467"/>
    </location>
</feature>
<organism evidence="5 6">
    <name type="scientific">Natronosalvus hydrolyticus</name>
    <dbReference type="NCBI Taxonomy" id="2979988"/>
    <lineage>
        <taxon>Archaea</taxon>
        <taxon>Methanobacteriati</taxon>
        <taxon>Methanobacteriota</taxon>
        <taxon>Stenosarchaea group</taxon>
        <taxon>Halobacteria</taxon>
        <taxon>Halobacteriales</taxon>
        <taxon>Natrialbaceae</taxon>
        <taxon>Natronosalvus</taxon>
    </lineage>
</organism>
<feature type="domain" description="HVO-A0261-like N-terminal" evidence="4">
    <location>
        <begin position="14"/>
        <end position="85"/>
    </location>
</feature>
<accession>A0AAP2Z8H1</accession>
<dbReference type="InterPro" id="IPR057574">
    <property type="entry name" value="nSTAND_NTPase5_dom"/>
</dbReference>
<dbReference type="Pfam" id="PF08350">
    <property type="entry name" value="FilR1_middle"/>
    <property type="match status" value="1"/>
</dbReference>
<dbReference type="InterPro" id="IPR036390">
    <property type="entry name" value="WH_DNA-bd_sf"/>
</dbReference>
<dbReference type="InterPro" id="IPR036388">
    <property type="entry name" value="WH-like_DNA-bd_sf"/>
</dbReference>
<reference evidence="5 6" key="1">
    <citation type="submission" date="2022-09" db="EMBL/GenBank/DDBJ databases">
        <title>Enrichment on poylsaccharides allowed isolation of novel metabolic and taxonomic groups of Haloarchaea.</title>
        <authorList>
            <person name="Sorokin D.Y."/>
            <person name="Elcheninov A.G."/>
            <person name="Khizhniak T.V."/>
            <person name="Kolganova T.V."/>
            <person name="Kublanov I.V."/>
        </authorList>
    </citation>
    <scope>NUCLEOTIDE SEQUENCE [LARGE SCALE GENOMIC DNA]</scope>
    <source>
        <strain evidence="5 6">AArc-curdl1</strain>
    </source>
</reference>
<dbReference type="SUPFAM" id="SSF52540">
    <property type="entry name" value="P-loop containing nucleoside triphosphate hydrolases"/>
    <property type="match status" value="1"/>
</dbReference>
<evidence type="ECO:0000313" key="5">
    <source>
        <dbReference type="EMBL" id="MCU4751324.1"/>
    </source>
</evidence>
<evidence type="ECO:0000259" key="2">
    <source>
        <dbReference type="Pfam" id="PF08350"/>
    </source>
</evidence>
<dbReference type="Pfam" id="PF13374">
    <property type="entry name" value="TPR_10"/>
    <property type="match status" value="1"/>
</dbReference>
<dbReference type="Pfam" id="PF25199">
    <property type="entry name" value="nSTAND_NTPase5"/>
    <property type="match status" value="1"/>
</dbReference>